<keyword evidence="3" id="KW-1185">Reference proteome</keyword>
<reference evidence="2 3" key="1">
    <citation type="submission" date="2015-08" db="EMBL/GenBank/DDBJ databases">
        <title>Investigation of the bacterial diversity of lava forest soil.</title>
        <authorList>
            <person name="Lee J.S."/>
        </authorList>
    </citation>
    <scope>NUCLEOTIDE SEQUENCE [LARGE SCALE GENOMIC DNA]</scope>
    <source>
        <strain evidence="2 3">GJW-30</strain>
    </source>
</reference>
<evidence type="ECO:0000256" key="1">
    <source>
        <dbReference type="SAM" id="Phobius"/>
    </source>
</evidence>
<sequence length="150" mass="16783">MESESPKSGIEWTQSRLPPRDLKKAMLRGLFGRCPNCGKGAMFRAFLKVNDNCPVCNEALHHQRADDAPPYFVMLIVGHVIVPIVLAVELAFHPAYWVHAVLWAPLAIAMTLILLTPVKGVIIAVQWANYMHGFDPRGDAEDQLLKTRKL</sequence>
<protein>
    <recommendedName>
        <fullName evidence="4">Zinc-finger protein</fullName>
    </recommendedName>
</protein>
<keyword evidence="1" id="KW-0472">Membrane</keyword>
<dbReference type="AlphaFoldDB" id="A0A0S3PXW9"/>
<keyword evidence="1" id="KW-0812">Transmembrane</keyword>
<dbReference type="KEGG" id="vgo:GJW-30_1_03308"/>
<keyword evidence="1" id="KW-1133">Transmembrane helix</keyword>
<dbReference type="RefSeq" id="WP_347337720.1">
    <property type="nucleotide sequence ID" value="NZ_AP014946.1"/>
</dbReference>
<evidence type="ECO:0000313" key="3">
    <source>
        <dbReference type="Proteomes" id="UP000236884"/>
    </source>
</evidence>
<evidence type="ECO:0000313" key="2">
    <source>
        <dbReference type="EMBL" id="BAT60758.1"/>
    </source>
</evidence>
<dbReference type="Proteomes" id="UP000236884">
    <property type="component" value="Chromosome"/>
</dbReference>
<feature type="transmembrane region" description="Helical" evidence="1">
    <location>
        <begin position="71"/>
        <end position="90"/>
    </location>
</feature>
<dbReference type="EMBL" id="AP014946">
    <property type="protein sequence ID" value="BAT60758.1"/>
    <property type="molecule type" value="Genomic_DNA"/>
</dbReference>
<accession>A0A0S3PXW9</accession>
<feature type="transmembrane region" description="Helical" evidence="1">
    <location>
        <begin position="96"/>
        <end position="115"/>
    </location>
</feature>
<gene>
    <name evidence="2" type="ORF">GJW-30_1_03308</name>
</gene>
<name>A0A0S3PXW9_9BRAD</name>
<dbReference type="Pfam" id="PF06170">
    <property type="entry name" value="DUF983"/>
    <property type="match status" value="1"/>
</dbReference>
<proteinExistence type="predicted"/>
<evidence type="ECO:0008006" key="4">
    <source>
        <dbReference type="Google" id="ProtNLM"/>
    </source>
</evidence>
<organism evidence="2 3">
    <name type="scientific">Variibacter gotjawalensis</name>
    <dbReference type="NCBI Taxonomy" id="1333996"/>
    <lineage>
        <taxon>Bacteria</taxon>
        <taxon>Pseudomonadati</taxon>
        <taxon>Pseudomonadota</taxon>
        <taxon>Alphaproteobacteria</taxon>
        <taxon>Hyphomicrobiales</taxon>
        <taxon>Nitrobacteraceae</taxon>
        <taxon>Variibacter</taxon>
    </lineage>
</organism>
<dbReference type="InterPro" id="IPR009325">
    <property type="entry name" value="DUF983"/>
</dbReference>